<dbReference type="AlphaFoldDB" id="F4R6V4"/>
<dbReference type="OrthoDB" id="10561609at2759"/>
<dbReference type="Proteomes" id="UP000001072">
    <property type="component" value="Unassembled WGS sequence"/>
</dbReference>
<dbReference type="GeneID" id="18921472"/>
<dbReference type="VEuPathDB" id="FungiDB:MELLADRAFT_101759"/>
<keyword evidence="3" id="KW-1185">Reference proteome</keyword>
<dbReference type="KEGG" id="mlr:MELLADRAFT_101759"/>
<name>F4R6V4_MELLP</name>
<evidence type="ECO:0000313" key="2">
    <source>
        <dbReference type="EMBL" id="EGG11936.1"/>
    </source>
</evidence>
<feature type="compositionally biased region" description="Acidic residues" evidence="1">
    <location>
        <begin position="64"/>
        <end position="74"/>
    </location>
</feature>
<accession>F4R6V4</accession>
<evidence type="ECO:0000256" key="1">
    <source>
        <dbReference type="SAM" id="MobiDB-lite"/>
    </source>
</evidence>
<protein>
    <submittedName>
        <fullName evidence="2">Uncharacterized protein</fullName>
    </submittedName>
</protein>
<dbReference type="InParanoid" id="F4R6V4"/>
<proteinExistence type="predicted"/>
<feature type="compositionally biased region" description="Acidic residues" evidence="1">
    <location>
        <begin position="25"/>
        <end position="37"/>
    </location>
</feature>
<dbReference type="RefSeq" id="XP_007404311.1">
    <property type="nucleotide sequence ID" value="XM_007404249.1"/>
</dbReference>
<organism evidence="3">
    <name type="scientific">Melampsora larici-populina (strain 98AG31 / pathotype 3-4-7)</name>
    <name type="common">Poplar leaf rust fungus</name>
    <dbReference type="NCBI Taxonomy" id="747676"/>
    <lineage>
        <taxon>Eukaryota</taxon>
        <taxon>Fungi</taxon>
        <taxon>Dikarya</taxon>
        <taxon>Basidiomycota</taxon>
        <taxon>Pucciniomycotina</taxon>
        <taxon>Pucciniomycetes</taxon>
        <taxon>Pucciniales</taxon>
        <taxon>Melampsoraceae</taxon>
        <taxon>Melampsora</taxon>
    </lineage>
</organism>
<dbReference type="EMBL" id="GL883091">
    <property type="protein sequence ID" value="EGG11936.1"/>
    <property type="molecule type" value="Genomic_DNA"/>
</dbReference>
<feature type="region of interest" description="Disordered" evidence="1">
    <location>
        <begin position="1"/>
        <end position="91"/>
    </location>
</feature>
<reference evidence="3" key="1">
    <citation type="journal article" date="2011" name="Proc. Natl. Acad. Sci. U.S.A.">
        <title>Obligate biotrophy features unraveled by the genomic analysis of rust fungi.</title>
        <authorList>
            <person name="Duplessis S."/>
            <person name="Cuomo C.A."/>
            <person name="Lin Y.-C."/>
            <person name="Aerts A."/>
            <person name="Tisserant E."/>
            <person name="Veneault-Fourrey C."/>
            <person name="Joly D.L."/>
            <person name="Hacquard S."/>
            <person name="Amselem J."/>
            <person name="Cantarel B.L."/>
            <person name="Chiu R."/>
            <person name="Coutinho P.M."/>
            <person name="Feau N."/>
            <person name="Field M."/>
            <person name="Frey P."/>
            <person name="Gelhaye E."/>
            <person name="Goldberg J."/>
            <person name="Grabherr M.G."/>
            <person name="Kodira C.D."/>
            <person name="Kohler A."/>
            <person name="Kuees U."/>
            <person name="Lindquist E.A."/>
            <person name="Lucas S.M."/>
            <person name="Mago R."/>
            <person name="Mauceli E."/>
            <person name="Morin E."/>
            <person name="Murat C."/>
            <person name="Pangilinan J.L."/>
            <person name="Park R."/>
            <person name="Pearson M."/>
            <person name="Quesneville H."/>
            <person name="Rouhier N."/>
            <person name="Sakthikumar S."/>
            <person name="Salamov A.A."/>
            <person name="Schmutz J."/>
            <person name="Selles B."/>
            <person name="Shapiro H."/>
            <person name="Tanguay P."/>
            <person name="Tuskan G.A."/>
            <person name="Henrissat B."/>
            <person name="Van de Peer Y."/>
            <person name="Rouze P."/>
            <person name="Ellis J.G."/>
            <person name="Dodds P.N."/>
            <person name="Schein J.E."/>
            <person name="Zhong S."/>
            <person name="Hamelin R.C."/>
            <person name="Grigoriev I.V."/>
            <person name="Szabo L.J."/>
            <person name="Martin F."/>
        </authorList>
    </citation>
    <scope>NUCLEOTIDE SEQUENCE [LARGE SCALE GENOMIC DNA]</scope>
    <source>
        <strain evidence="3">98AG31 / pathotype 3-4-7</strain>
    </source>
</reference>
<gene>
    <name evidence="2" type="ORF">MELLADRAFT_101759</name>
</gene>
<dbReference type="HOGENOM" id="CLU_070632_0_0_1"/>
<evidence type="ECO:0000313" key="3">
    <source>
        <dbReference type="Proteomes" id="UP000001072"/>
    </source>
</evidence>
<sequence length="268" mass="30280">MSEQMPVIAEEDEDEEMTTKVIDLANEEQEEEEGLPPDDDKTNHDSEGEDFQGVAPDYDKDMEDKLDEETDSPEDTAPKATTNPYHTQESRKQANHLNAFMGQVSRSAAWRRYFARKAKEIDMKLLPLTPGYNVTRRNAEFDSLNQFVQARKPRSVNLRVQTYPEASSTRSTVLTTIGLCLKLRPRELARKKEHDSITNANEITVVSDPATSNSSNSGVKSVFNLFKSQDPEVARDEVTSYLKGTHPMAASDNARDCKAVLPWWSIHE</sequence>